<dbReference type="InterPro" id="IPR052564">
    <property type="entry name" value="N-acetyltrans/Recomb-assoc"/>
</dbReference>
<feature type="domain" description="N-acetyltransferase" evidence="1">
    <location>
        <begin position="2"/>
        <end position="153"/>
    </location>
</feature>
<dbReference type="SUPFAM" id="SSF55729">
    <property type="entry name" value="Acyl-CoA N-acyltransferases (Nat)"/>
    <property type="match status" value="1"/>
</dbReference>
<dbReference type="CDD" id="cd04301">
    <property type="entry name" value="NAT_SF"/>
    <property type="match status" value="1"/>
</dbReference>
<dbReference type="Proteomes" id="UP000198393">
    <property type="component" value="Unassembled WGS sequence"/>
</dbReference>
<dbReference type="PANTHER" id="PTHR43451:SF1">
    <property type="entry name" value="ACETYLTRANSFERASE"/>
    <property type="match status" value="1"/>
</dbReference>
<keyword evidence="3" id="KW-1185">Reference proteome</keyword>
<dbReference type="AlphaFoldDB" id="A0A239LLR9"/>
<dbReference type="Pfam" id="PF13673">
    <property type="entry name" value="Acetyltransf_10"/>
    <property type="match status" value="1"/>
</dbReference>
<accession>A0A239LLR9</accession>
<dbReference type="GO" id="GO:0016747">
    <property type="term" value="F:acyltransferase activity, transferring groups other than amino-acyl groups"/>
    <property type="evidence" value="ECO:0007669"/>
    <property type="project" value="InterPro"/>
</dbReference>
<dbReference type="PANTHER" id="PTHR43451">
    <property type="entry name" value="ACETYLTRANSFERASE (GNAT) FAMILY PROTEIN"/>
    <property type="match status" value="1"/>
</dbReference>
<evidence type="ECO:0000313" key="3">
    <source>
        <dbReference type="Proteomes" id="UP000198393"/>
    </source>
</evidence>
<dbReference type="InterPro" id="IPR000182">
    <property type="entry name" value="GNAT_dom"/>
</dbReference>
<dbReference type="Gene3D" id="3.40.630.30">
    <property type="match status" value="1"/>
</dbReference>
<dbReference type="InterPro" id="IPR016181">
    <property type="entry name" value="Acyl_CoA_acyltransferase"/>
</dbReference>
<dbReference type="PROSITE" id="PS51186">
    <property type="entry name" value="GNAT"/>
    <property type="match status" value="1"/>
</dbReference>
<keyword evidence="2" id="KW-0808">Transferase</keyword>
<name>A0A239LLR9_EKHLU</name>
<dbReference type="RefSeq" id="WP_179213451.1">
    <property type="nucleotide sequence ID" value="NZ_FZPD01000005.1"/>
</dbReference>
<evidence type="ECO:0000313" key="2">
    <source>
        <dbReference type="EMBL" id="SNT30763.1"/>
    </source>
</evidence>
<reference evidence="2 3" key="1">
    <citation type="submission" date="2017-06" db="EMBL/GenBank/DDBJ databases">
        <authorList>
            <person name="Kim H.J."/>
            <person name="Triplett B.A."/>
        </authorList>
    </citation>
    <scope>NUCLEOTIDE SEQUENCE [LARGE SCALE GENOMIC DNA]</scope>
    <source>
        <strain evidence="2 3">DSM 19307</strain>
    </source>
</reference>
<gene>
    <name evidence="2" type="ORF">SAMN05421640_3328</name>
</gene>
<organism evidence="2 3">
    <name type="scientific">Ekhidna lutea</name>
    <dbReference type="NCBI Taxonomy" id="447679"/>
    <lineage>
        <taxon>Bacteria</taxon>
        <taxon>Pseudomonadati</taxon>
        <taxon>Bacteroidota</taxon>
        <taxon>Cytophagia</taxon>
        <taxon>Cytophagales</taxon>
        <taxon>Reichenbachiellaceae</taxon>
        <taxon>Ekhidna</taxon>
    </lineage>
</organism>
<sequence length="153" mass="17426">MITIKEAKVDDVDEIIDLFESTVKAVNKKDYSPEQIAVWTSAKDQNIWSEKVKSQNFYLAKIGNEIVGFSSIDNSGYLDFMYVHKDFQGHGIAKSLLNQIELKARELELTKIHSSVSSTAQPFFKSQGFEVYDQEHKNINDIAFTNALMQKVL</sequence>
<dbReference type="EMBL" id="FZPD01000005">
    <property type="protein sequence ID" value="SNT30763.1"/>
    <property type="molecule type" value="Genomic_DNA"/>
</dbReference>
<evidence type="ECO:0000259" key="1">
    <source>
        <dbReference type="PROSITE" id="PS51186"/>
    </source>
</evidence>
<proteinExistence type="predicted"/>
<protein>
    <submittedName>
        <fullName evidence="2">Putative acetyltransferase</fullName>
    </submittedName>
</protein>